<evidence type="ECO:0000259" key="2">
    <source>
        <dbReference type="Pfam" id="PF16571"/>
    </source>
</evidence>
<dbReference type="EMBL" id="QYAD01000001">
    <property type="protein sequence ID" value="MBL3688982.1"/>
    <property type="molecule type" value="Genomic_DNA"/>
</dbReference>
<dbReference type="Proteomes" id="UP001646141">
    <property type="component" value="Unassembled WGS sequence"/>
</dbReference>
<evidence type="ECO:0000313" key="4">
    <source>
        <dbReference type="Proteomes" id="UP001646141"/>
    </source>
</evidence>
<dbReference type="InterPro" id="IPR032330">
    <property type="entry name" value="EF-G-binding_C"/>
</dbReference>
<feature type="domain" description="Elongation factor G-binding protein C-terminal treble-clef zinc-finger" evidence="2">
    <location>
        <begin position="12"/>
        <end position="164"/>
    </location>
</feature>
<evidence type="ECO:0000256" key="1">
    <source>
        <dbReference type="SAM" id="MobiDB-lite"/>
    </source>
</evidence>
<organism evidence="3 4">
    <name type="scientific">Leucobacter chromiireducens subsp. chromiireducens</name>
    <dbReference type="NCBI Taxonomy" id="660067"/>
    <lineage>
        <taxon>Bacteria</taxon>
        <taxon>Bacillati</taxon>
        <taxon>Actinomycetota</taxon>
        <taxon>Actinomycetes</taxon>
        <taxon>Micrococcales</taxon>
        <taxon>Microbacteriaceae</taxon>
        <taxon>Leucobacter</taxon>
    </lineage>
</organism>
<name>A0ABS1SPE2_9MICO</name>
<dbReference type="Pfam" id="PF16571">
    <property type="entry name" value="FBP_C"/>
    <property type="match status" value="1"/>
</dbReference>
<proteinExistence type="predicted"/>
<keyword evidence="4" id="KW-1185">Reference proteome</keyword>
<feature type="region of interest" description="Disordered" evidence="1">
    <location>
        <begin position="171"/>
        <end position="193"/>
    </location>
</feature>
<sequence>MEDLVPPHTLSELRAALGNIDESTRRTVRMTRHPLRPAWGERDYIGWRDPSAPQRGYLFTAHGGALRGIMLTTTRTRTAAGRAVMCELCRIPRRFEQVSLFVAPTALAERRMSTLGTYLCVDLDCNARVNALRPLTPLDPPADELVAAHRAELAGRAAGFVDEVLALGAGHASPHQRSGARETRSAGESGSAR</sequence>
<reference evidence="3 4" key="1">
    <citation type="submission" date="2018-09" db="EMBL/GenBank/DDBJ databases">
        <title>Comparative genomics of Leucobacter spp.</title>
        <authorList>
            <person name="Reis A.C."/>
            <person name="Kolvenbach B.A."/>
            <person name="Corvini P.F.X."/>
            <person name="Nunes O.C."/>
        </authorList>
    </citation>
    <scope>NUCLEOTIDE SEQUENCE [LARGE SCALE GENOMIC DNA]</scope>
    <source>
        <strain evidence="3 4">L-1</strain>
    </source>
</reference>
<comment type="caution">
    <text evidence="3">The sequence shown here is derived from an EMBL/GenBank/DDBJ whole genome shotgun (WGS) entry which is preliminary data.</text>
</comment>
<gene>
    <name evidence="3" type="ORF">D3226_03295</name>
</gene>
<accession>A0ABS1SPE2</accession>
<protein>
    <submittedName>
        <fullName evidence="3">FBP domain-containing protein</fullName>
    </submittedName>
</protein>
<evidence type="ECO:0000313" key="3">
    <source>
        <dbReference type="EMBL" id="MBL3688982.1"/>
    </source>
</evidence>